<dbReference type="EMBL" id="JASBWR010000111">
    <property type="protein sequence ID" value="KAJ9094534.1"/>
    <property type="molecule type" value="Genomic_DNA"/>
</dbReference>
<proteinExistence type="predicted"/>
<dbReference type="Proteomes" id="UP001241377">
    <property type="component" value="Unassembled WGS sequence"/>
</dbReference>
<evidence type="ECO:0000313" key="2">
    <source>
        <dbReference type="Proteomes" id="UP001241377"/>
    </source>
</evidence>
<protein>
    <submittedName>
        <fullName evidence="1">Uncharacterized protein</fullName>
    </submittedName>
</protein>
<sequence>MISPLILDSSFYTDTKNVVRERIIPWEGLFRAGVISEDDTNHIKILEKQSPENKVKTVLSQLALYSNTLLNLLNKLDVNGRDDVLKNILVLLNDLLLELPNQEFIDSLLAMSKVDPSLPYDPFLKHLGNNDNYIKALCLHSLTILLSKADKQGNSGAEIDNEVLIKLFDTLSSNHFIGSNESSYQAIGIQILQELVISKNFRQVYQKHNLVSNFKSINHLISNLARLPNSSSLQLSYNVLLTTWVLSFSADINRLLIHNYPDLIGSLLTISKDSIKLKIVRMAVSILKNFVSVSSSESDKFRTIKIILFDDGLSIMKTLQERKFASSGSDDELSNDLQYLVDTLSEVVSEKLSSLDEYLTQLDNPNLISWSSPVHKSSQFWLENSGKFKDNSFKLVKRIFQILDLEAHVPAKVILLNNLQSLIKNLGQDLVKFINEANGGAYKLRIMTLLDKNDGDNELKYEALKTIQLLVGHNF</sequence>
<gene>
    <name evidence="1" type="ORF">QFC19_007945</name>
</gene>
<name>A0ACC2V5U1_9TREE</name>
<keyword evidence="2" id="KW-1185">Reference proteome</keyword>
<evidence type="ECO:0000313" key="1">
    <source>
        <dbReference type="EMBL" id="KAJ9094534.1"/>
    </source>
</evidence>
<accession>A0ACC2V5U1</accession>
<comment type="caution">
    <text evidence="1">The sequence shown here is derived from an EMBL/GenBank/DDBJ whole genome shotgun (WGS) entry which is preliminary data.</text>
</comment>
<reference evidence="1" key="1">
    <citation type="submission" date="2023-04" db="EMBL/GenBank/DDBJ databases">
        <title>Draft Genome sequencing of Naganishia species isolated from polar environments using Oxford Nanopore Technology.</title>
        <authorList>
            <person name="Leo P."/>
            <person name="Venkateswaran K."/>
        </authorList>
    </citation>
    <scope>NUCLEOTIDE SEQUENCE</scope>
    <source>
        <strain evidence="1">MNA-CCFEE 5261</strain>
    </source>
</reference>
<organism evidence="1 2">
    <name type="scientific">Naganishia cerealis</name>
    <dbReference type="NCBI Taxonomy" id="610337"/>
    <lineage>
        <taxon>Eukaryota</taxon>
        <taxon>Fungi</taxon>
        <taxon>Dikarya</taxon>
        <taxon>Basidiomycota</taxon>
        <taxon>Agaricomycotina</taxon>
        <taxon>Tremellomycetes</taxon>
        <taxon>Filobasidiales</taxon>
        <taxon>Filobasidiaceae</taxon>
        <taxon>Naganishia</taxon>
    </lineage>
</organism>